<dbReference type="GO" id="GO:0046872">
    <property type="term" value="F:metal ion binding"/>
    <property type="evidence" value="ECO:0007669"/>
    <property type="project" value="UniProtKB-KW"/>
</dbReference>
<keyword evidence="2" id="KW-0479">Metal-binding</keyword>
<protein>
    <recommendedName>
        <fullName evidence="3">DDE Tnp4 domain-containing protein</fullName>
    </recommendedName>
</protein>
<feature type="domain" description="DDE Tnp4" evidence="3">
    <location>
        <begin position="3"/>
        <end position="98"/>
    </location>
</feature>
<dbReference type="Proteomes" id="UP000219947">
    <property type="component" value="Unassembled WGS sequence"/>
</dbReference>
<dbReference type="RefSeq" id="WP_098042187.1">
    <property type="nucleotide sequence ID" value="NZ_JAPWAP010000001.1"/>
</dbReference>
<dbReference type="Pfam" id="PF13359">
    <property type="entry name" value="DDE_Tnp_4"/>
    <property type="match status" value="1"/>
</dbReference>
<name>A0A2A8D6X5_9MICC</name>
<accession>A0A2A8D6X5</accession>
<evidence type="ECO:0000313" key="4">
    <source>
        <dbReference type="EMBL" id="PEN16624.1"/>
    </source>
</evidence>
<evidence type="ECO:0000256" key="2">
    <source>
        <dbReference type="ARBA" id="ARBA00022723"/>
    </source>
</evidence>
<comment type="cofactor">
    <cofactor evidence="1">
        <name>a divalent metal cation</name>
        <dbReference type="ChEBI" id="CHEBI:60240"/>
    </cofactor>
</comment>
<reference evidence="4" key="1">
    <citation type="submission" date="2017-10" db="EMBL/GenBank/DDBJ databases">
        <title>Kefir isolates.</title>
        <authorList>
            <person name="Kim Y."/>
            <person name="Blasche S."/>
        </authorList>
    </citation>
    <scope>NUCLEOTIDE SEQUENCE [LARGE SCALE GENOMIC DNA]</scope>
    <source>
        <strain evidence="4">OG2-2</strain>
    </source>
</reference>
<gene>
    <name evidence="4" type="ORF">CRM92_00850</name>
</gene>
<dbReference type="InterPro" id="IPR027806">
    <property type="entry name" value="HARBI1_dom"/>
</dbReference>
<evidence type="ECO:0000256" key="1">
    <source>
        <dbReference type="ARBA" id="ARBA00001968"/>
    </source>
</evidence>
<sequence>MCLDGTLIHTDRIAQRNPKTVVTYGTLSKHKAFGGNVQVITDSTGYPIWVSQVTPGSTHDLTAARQHTLPVLQATTDCPLVLADKGYKAQVDMLEPSKRPKS</sequence>
<evidence type="ECO:0000313" key="5">
    <source>
        <dbReference type="Proteomes" id="UP000219947"/>
    </source>
</evidence>
<dbReference type="EMBL" id="PDEV01000001">
    <property type="protein sequence ID" value="PEN16624.1"/>
    <property type="molecule type" value="Genomic_DNA"/>
</dbReference>
<proteinExistence type="predicted"/>
<organism evidence="4 5">
    <name type="scientific">Rothia dentocariosa</name>
    <dbReference type="NCBI Taxonomy" id="2047"/>
    <lineage>
        <taxon>Bacteria</taxon>
        <taxon>Bacillati</taxon>
        <taxon>Actinomycetota</taxon>
        <taxon>Actinomycetes</taxon>
        <taxon>Micrococcales</taxon>
        <taxon>Micrococcaceae</taxon>
        <taxon>Rothia</taxon>
    </lineage>
</organism>
<comment type="caution">
    <text evidence="4">The sequence shown here is derived from an EMBL/GenBank/DDBJ whole genome shotgun (WGS) entry which is preliminary data.</text>
</comment>
<keyword evidence="5" id="KW-1185">Reference proteome</keyword>
<dbReference type="AlphaFoldDB" id="A0A2A8D6X5"/>
<evidence type="ECO:0000259" key="3">
    <source>
        <dbReference type="Pfam" id="PF13359"/>
    </source>
</evidence>